<comment type="caution">
    <text evidence="4">The sequence shown here is derived from an EMBL/GenBank/DDBJ whole genome shotgun (WGS) entry which is preliminary data.</text>
</comment>
<feature type="compositionally biased region" description="Basic and acidic residues" evidence="2">
    <location>
        <begin position="144"/>
        <end position="171"/>
    </location>
</feature>
<gene>
    <name evidence="4" type="ORF">BOX15_Mlig006065g1</name>
</gene>
<dbReference type="Pfam" id="PF16794">
    <property type="entry name" value="fn3_4"/>
    <property type="match status" value="1"/>
</dbReference>
<evidence type="ECO:0000313" key="5">
    <source>
        <dbReference type="Proteomes" id="UP000215902"/>
    </source>
</evidence>
<feature type="region of interest" description="Disordered" evidence="2">
    <location>
        <begin position="1"/>
        <end position="246"/>
    </location>
</feature>
<dbReference type="GO" id="GO:0003712">
    <property type="term" value="F:transcription coregulator activity"/>
    <property type="evidence" value="ECO:0007669"/>
    <property type="project" value="TreeGrafter"/>
</dbReference>
<feature type="compositionally biased region" description="Polar residues" evidence="2">
    <location>
        <begin position="272"/>
        <end position="305"/>
    </location>
</feature>
<evidence type="ECO:0000259" key="3">
    <source>
        <dbReference type="Pfam" id="PF16794"/>
    </source>
</evidence>
<feature type="compositionally biased region" description="Polar residues" evidence="2">
    <location>
        <begin position="388"/>
        <end position="409"/>
    </location>
</feature>
<name>A0A267FDR9_9PLAT</name>
<keyword evidence="5" id="KW-1185">Reference proteome</keyword>
<evidence type="ECO:0000256" key="2">
    <source>
        <dbReference type="SAM" id="MobiDB-lite"/>
    </source>
</evidence>
<feature type="region of interest" description="Disordered" evidence="2">
    <location>
        <begin position="266"/>
        <end position="530"/>
    </location>
</feature>
<dbReference type="OrthoDB" id="2434995at2759"/>
<feature type="domain" description="Activating transcription factor 7-interacting protein Fn3" evidence="3">
    <location>
        <begin position="772"/>
        <end position="878"/>
    </location>
</feature>
<feature type="compositionally biased region" description="Basic and acidic residues" evidence="2">
    <location>
        <begin position="87"/>
        <end position="117"/>
    </location>
</feature>
<proteinExistence type="predicted"/>
<protein>
    <recommendedName>
        <fullName evidence="3">Activating transcription factor 7-interacting protein Fn3 domain-containing protein</fullName>
    </recommendedName>
</protein>
<feature type="compositionally biased region" description="Polar residues" evidence="2">
    <location>
        <begin position="313"/>
        <end position="328"/>
    </location>
</feature>
<feature type="compositionally biased region" description="Polar residues" evidence="2">
    <location>
        <begin position="23"/>
        <end position="41"/>
    </location>
</feature>
<dbReference type="GO" id="GO:0005667">
    <property type="term" value="C:transcription regulator complex"/>
    <property type="evidence" value="ECO:0007669"/>
    <property type="project" value="TreeGrafter"/>
</dbReference>
<dbReference type="EMBL" id="NIVC01001126">
    <property type="protein sequence ID" value="PAA71930.1"/>
    <property type="molecule type" value="Genomic_DNA"/>
</dbReference>
<evidence type="ECO:0000313" key="4">
    <source>
        <dbReference type="EMBL" id="PAA71930.1"/>
    </source>
</evidence>
<reference evidence="4 5" key="1">
    <citation type="submission" date="2017-06" db="EMBL/GenBank/DDBJ databases">
        <title>A platform for efficient transgenesis in Macrostomum lignano, a flatworm model organism for stem cell research.</title>
        <authorList>
            <person name="Berezikov E."/>
        </authorList>
    </citation>
    <scope>NUCLEOTIDE SEQUENCE [LARGE SCALE GENOMIC DNA]</scope>
    <source>
        <strain evidence="4">DV1</strain>
        <tissue evidence="4">Whole organism</tissue>
    </source>
</reference>
<dbReference type="PANTHER" id="PTHR23210">
    <property type="entry name" value="ACTIVATING TRANSCRIPTION FACTOR 7 INTERACTING PROTEIN"/>
    <property type="match status" value="1"/>
</dbReference>
<feature type="coiled-coil region" evidence="1">
    <location>
        <begin position="570"/>
        <end position="604"/>
    </location>
</feature>
<sequence length="912" mass="98182">MDDTSAPANGCITGTDDNKVDSLANNSNSNELVAEDNNINPFKSAEVLQPSRADDESSETAVVNPADIAGQFAAQESMDSPIETANTDDRQAEPVPDHQEPSSDHQEPSSDHQEPSSDHQGPSSNQQEPSSDHQEPSSDYQESSSDRQEPSSDHQEPGFDHKVSRSHHIEPASDQIEPALNHQEPGTDDDQEPVSNQIEPTAATSERTADNLSSSFVEVIDSCQSNNQGETSDQLAQADESEHVDSEVELVLNVNESSDLLDDIGELKSDQQKSGVAKTSQPNCDLNTAETSVAKQGDSVQQTETATEKGRSPSPTNIAAKLSTNTEADSIEREAIATESNVDIELPGSNEPTNQIDADSNAKEATVSEINAGIELPSNSELIDRPMSTDQTNSNSKNDQEQVDSQVAAAQTEKSKADDGNKATNDTPKEPSTIAKHPPAIRARPTPGSSTMIDLTLSDDEADNTTSAANSRKRPQAVISGAATASSQSADNQPSVASVAASSDNRSHGNTRNSESHDGTSSAKRSRTDSSILPSLDAVLETSNQESHLYVPPFTLPALSEVTSMVSNRIFRLERDVRFLKEKLDKQQNKMRSLLTMNRRLDTEILMQKSGRPSAQNIGVASAMAAAQQQAVHNPAPTAAAVHHQQQHQHQQAVVMLQAPAQHPVHHHQQQHQQLRLHHQPAVQQVPANSSNRMPAAATRQMPNSAITIDLTSEDEPQAASSNLRGLIGAERRKARTGVAGSTAVSTRKDRSLPAPLPVTPAPLSAVSTSKLPPSRATLTLERTPEGVTLQWDLTDVSHLHAGVKAYEIWSYSEVLDERQPRRRQPPSCPWAKVGDVKALPLPMSCSLTQIEAGSMFHFAVRALDVYNRFGRWSNVCSVPVPLQAVRPSPGSSAANMRTGSQQQFMGTVLRA</sequence>
<feature type="compositionally biased region" description="Polar residues" evidence="2">
    <location>
        <begin position="193"/>
        <end position="235"/>
    </location>
</feature>
<dbReference type="STRING" id="282301.A0A267FDR9"/>
<dbReference type="PANTHER" id="PTHR23210:SF26">
    <property type="entry name" value="ACTIVATING TRANSCRIPTION FACTOR 7-INTERACTING PROTEIN 1"/>
    <property type="match status" value="1"/>
</dbReference>
<organism evidence="4 5">
    <name type="scientific">Macrostomum lignano</name>
    <dbReference type="NCBI Taxonomy" id="282301"/>
    <lineage>
        <taxon>Eukaryota</taxon>
        <taxon>Metazoa</taxon>
        <taxon>Spiralia</taxon>
        <taxon>Lophotrochozoa</taxon>
        <taxon>Platyhelminthes</taxon>
        <taxon>Rhabditophora</taxon>
        <taxon>Macrostomorpha</taxon>
        <taxon>Macrostomida</taxon>
        <taxon>Macrostomidae</taxon>
        <taxon>Macrostomum</taxon>
    </lineage>
</organism>
<accession>A0A267FDR9</accession>
<dbReference type="InterPro" id="IPR026085">
    <property type="entry name" value="ATF7-int"/>
</dbReference>
<dbReference type="GO" id="GO:0005634">
    <property type="term" value="C:nucleus"/>
    <property type="evidence" value="ECO:0007669"/>
    <property type="project" value="TreeGrafter"/>
</dbReference>
<dbReference type="Proteomes" id="UP000215902">
    <property type="component" value="Unassembled WGS sequence"/>
</dbReference>
<feature type="compositionally biased region" description="Polar residues" evidence="2">
    <location>
        <begin position="118"/>
        <end position="129"/>
    </location>
</feature>
<dbReference type="AlphaFoldDB" id="A0A267FDR9"/>
<keyword evidence="1" id="KW-0175">Coiled coil</keyword>
<feature type="region of interest" description="Disordered" evidence="2">
    <location>
        <begin position="734"/>
        <end position="771"/>
    </location>
</feature>
<evidence type="ECO:0000256" key="1">
    <source>
        <dbReference type="SAM" id="Coils"/>
    </source>
</evidence>
<dbReference type="GO" id="GO:0006355">
    <property type="term" value="P:regulation of DNA-templated transcription"/>
    <property type="evidence" value="ECO:0007669"/>
    <property type="project" value="TreeGrafter"/>
</dbReference>
<dbReference type="InterPro" id="IPR056565">
    <property type="entry name" value="Fn3_ATF7IP"/>
</dbReference>
<feature type="compositionally biased region" description="Polar residues" evidence="2">
    <location>
        <begin position="483"/>
        <end position="530"/>
    </location>
</feature>